<organism evidence="7 8">
    <name type="scientific">Tissierella pigra</name>
    <dbReference type="NCBI Taxonomy" id="2607614"/>
    <lineage>
        <taxon>Bacteria</taxon>
        <taxon>Bacillati</taxon>
        <taxon>Bacillota</taxon>
        <taxon>Tissierellia</taxon>
        <taxon>Tissierellales</taxon>
        <taxon>Tissierellaceae</taxon>
        <taxon>Tissierella</taxon>
    </lineage>
</organism>
<keyword evidence="3 5" id="KW-1133">Transmembrane helix</keyword>
<dbReference type="GO" id="GO:0016020">
    <property type="term" value="C:membrane"/>
    <property type="evidence" value="ECO:0007669"/>
    <property type="project" value="UniProtKB-SubCell"/>
</dbReference>
<gene>
    <name evidence="7" type="ORF">FYJ83_18555</name>
</gene>
<dbReference type="AlphaFoldDB" id="A0A6N7XRJ1"/>
<dbReference type="PANTHER" id="PTHR43027">
    <property type="entry name" value="DOXORUBICIN RESISTANCE ABC TRANSPORTER PERMEASE PROTEIN DRRC-RELATED"/>
    <property type="match status" value="1"/>
</dbReference>
<keyword evidence="2 5" id="KW-0812">Transmembrane</keyword>
<evidence type="ECO:0000313" key="7">
    <source>
        <dbReference type="EMBL" id="MSU03462.1"/>
    </source>
</evidence>
<evidence type="ECO:0000256" key="1">
    <source>
        <dbReference type="ARBA" id="ARBA00004141"/>
    </source>
</evidence>
<feature type="transmembrane region" description="Helical" evidence="5">
    <location>
        <begin position="21"/>
        <end position="40"/>
    </location>
</feature>
<dbReference type="Pfam" id="PF12698">
    <property type="entry name" value="ABC2_membrane_3"/>
    <property type="match status" value="1"/>
</dbReference>
<feature type="transmembrane region" description="Helical" evidence="5">
    <location>
        <begin position="324"/>
        <end position="343"/>
    </location>
</feature>
<feature type="domain" description="ABC-2 type transporter transmembrane" evidence="6">
    <location>
        <begin position="19"/>
        <end position="340"/>
    </location>
</feature>
<evidence type="ECO:0000256" key="5">
    <source>
        <dbReference type="SAM" id="Phobius"/>
    </source>
</evidence>
<dbReference type="InterPro" id="IPR013525">
    <property type="entry name" value="ABC2_TM"/>
</dbReference>
<reference evidence="7 8" key="1">
    <citation type="submission" date="2019-09" db="EMBL/GenBank/DDBJ databases">
        <title>In-depth cultivation of the pig gut microbiome towards novel bacterial diversity and tailored functional studies.</title>
        <authorList>
            <person name="Wylensek D."/>
            <person name="Hitch T.C.A."/>
            <person name="Clavel T."/>
        </authorList>
    </citation>
    <scope>NUCLEOTIDE SEQUENCE [LARGE SCALE GENOMIC DNA]</scope>
    <source>
        <strain evidence="7 8">WCA3-693-APC-4?</strain>
    </source>
</reference>
<feature type="transmembrane region" description="Helical" evidence="5">
    <location>
        <begin position="196"/>
        <end position="219"/>
    </location>
</feature>
<proteinExistence type="predicted"/>
<dbReference type="Proteomes" id="UP000469523">
    <property type="component" value="Unassembled WGS sequence"/>
</dbReference>
<dbReference type="PANTHER" id="PTHR43027:SF1">
    <property type="entry name" value="DOXORUBICIN RESISTANCE ABC TRANSPORTER PERMEASE PROTEIN DRRC-RELATED"/>
    <property type="match status" value="1"/>
</dbReference>
<dbReference type="InterPro" id="IPR052902">
    <property type="entry name" value="ABC-2_transporter"/>
</dbReference>
<dbReference type="GO" id="GO:0140359">
    <property type="term" value="F:ABC-type transporter activity"/>
    <property type="evidence" value="ECO:0007669"/>
    <property type="project" value="InterPro"/>
</dbReference>
<dbReference type="EMBL" id="VUNQ01000076">
    <property type="protein sequence ID" value="MSU03462.1"/>
    <property type="molecule type" value="Genomic_DNA"/>
</dbReference>
<dbReference type="RefSeq" id="WP_154443018.1">
    <property type="nucleotide sequence ID" value="NZ_JAHLPJ010000001.1"/>
</dbReference>
<comment type="caution">
    <text evidence="7">The sequence shown here is derived from an EMBL/GenBank/DDBJ whole genome shotgun (WGS) entry which is preliminary data.</text>
</comment>
<evidence type="ECO:0000313" key="8">
    <source>
        <dbReference type="Proteomes" id="UP000469523"/>
    </source>
</evidence>
<protein>
    <submittedName>
        <fullName evidence="7">ABC transporter permease</fullName>
    </submittedName>
</protein>
<evidence type="ECO:0000259" key="6">
    <source>
        <dbReference type="Pfam" id="PF12698"/>
    </source>
</evidence>
<name>A0A6N7XRJ1_9FIRM</name>
<accession>A0A6N7XRJ1</accession>
<feature type="transmembrane region" description="Helical" evidence="5">
    <location>
        <begin position="148"/>
        <end position="175"/>
    </location>
</feature>
<comment type="subcellular location">
    <subcellularLocation>
        <location evidence="1">Membrane</location>
        <topology evidence="1">Multi-pass membrane protein</topology>
    </subcellularLocation>
</comment>
<evidence type="ECO:0000256" key="3">
    <source>
        <dbReference type="ARBA" id="ARBA00022989"/>
    </source>
</evidence>
<keyword evidence="8" id="KW-1185">Reference proteome</keyword>
<feature type="transmembrane region" description="Helical" evidence="5">
    <location>
        <begin position="231"/>
        <end position="252"/>
    </location>
</feature>
<evidence type="ECO:0000256" key="4">
    <source>
        <dbReference type="ARBA" id="ARBA00023136"/>
    </source>
</evidence>
<evidence type="ECO:0000256" key="2">
    <source>
        <dbReference type="ARBA" id="ARBA00022692"/>
    </source>
</evidence>
<feature type="transmembrane region" description="Helical" evidence="5">
    <location>
        <begin position="264"/>
        <end position="282"/>
    </location>
</feature>
<sequence length="351" mass="39576">MKSIFRNCMYQGKNLYRDKSFLFWTLIYPIIMAIFFYTAFNGMINIQLENIDIGISSENPIAFILEEIEIVKVHKILEDEINEKLENEEIQGFVDNDLNLLVKKSGVNQTIIKEILDQIKQMGSLNVPMEKFDFTVNYISKTNQKADVVIIIFYSLIAMVSAYGIFPGIVTVILIQANLTNVGKRINITPLRKNEFLLAGIIVSLILNLLSNGLLLIFIKYILKINLFTEIKYSTVFIIMGNLFGVALGMFIGASNKQNENTKTIIGIMITLVLSALSGMMSPNIKIELDKSIPVLGRINPIAIITNNLYRINLLGSTKSVSEGIIVLSIYCVALISISYVFLRRKTYDSI</sequence>
<keyword evidence="4 5" id="KW-0472">Membrane</keyword>